<reference evidence="2 3" key="1">
    <citation type="submission" date="2019-03" db="EMBL/GenBank/DDBJ databases">
        <title>Single cell metagenomics reveals metabolic interactions within the superorganism composed of flagellate Streblomastix strix and complex community of Bacteroidetes bacteria on its surface.</title>
        <authorList>
            <person name="Treitli S.C."/>
            <person name="Kolisko M."/>
            <person name="Husnik F."/>
            <person name="Keeling P."/>
            <person name="Hampl V."/>
        </authorList>
    </citation>
    <scope>NUCLEOTIDE SEQUENCE [LARGE SCALE GENOMIC DNA]</scope>
    <source>
        <strain evidence="2">ST1C</strain>
    </source>
</reference>
<comment type="caution">
    <text evidence="2">The sequence shown here is derived from an EMBL/GenBank/DDBJ whole genome shotgun (WGS) entry which is preliminary data.</text>
</comment>
<dbReference type="Proteomes" id="UP000324800">
    <property type="component" value="Unassembled WGS sequence"/>
</dbReference>
<feature type="region of interest" description="Disordered" evidence="1">
    <location>
        <begin position="1"/>
        <end position="128"/>
    </location>
</feature>
<evidence type="ECO:0000256" key="1">
    <source>
        <dbReference type="SAM" id="MobiDB-lite"/>
    </source>
</evidence>
<feature type="compositionally biased region" description="Polar residues" evidence="1">
    <location>
        <begin position="43"/>
        <end position="52"/>
    </location>
</feature>
<name>A0A5J4WGS5_9EUKA</name>
<organism evidence="2 3">
    <name type="scientific">Streblomastix strix</name>
    <dbReference type="NCBI Taxonomy" id="222440"/>
    <lineage>
        <taxon>Eukaryota</taxon>
        <taxon>Metamonada</taxon>
        <taxon>Preaxostyla</taxon>
        <taxon>Oxymonadida</taxon>
        <taxon>Streblomastigidae</taxon>
        <taxon>Streblomastix</taxon>
    </lineage>
</organism>
<evidence type="ECO:0000313" key="2">
    <source>
        <dbReference type="EMBL" id="KAA6394177.1"/>
    </source>
</evidence>
<gene>
    <name evidence="2" type="ORF">EZS28_010296</name>
</gene>
<evidence type="ECO:0000313" key="3">
    <source>
        <dbReference type="Proteomes" id="UP000324800"/>
    </source>
</evidence>
<feature type="compositionally biased region" description="Polar residues" evidence="1">
    <location>
        <begin position="1"/>
        <end position="18"/>
    </location>
</feature>
<sequence length="128" mass="13724">MTQNGQGHNRIDITSESVMQPAKGQNAKLTSSVLAEKDENSKQAENLSPKQSTSREPHVGESEISNVVKVGSNVETKVAAIDDGKTAQMSVGQSSIDRNTSNGQLINPQSRSKTKGKSSQMTIIKKKD</sequence>
<dbReference type="AlphaFoldDB" id="A0A5J4WGS5"/>
<proteinExistence type="predicted"/>
<dbReference type="EMBL" id="SNRW01002018">
    <property type="protein sequence ID" value="KAA6394177.1"/>
    <property type="molecule type" value="Genomic_DNA"/>
</dbReference>
<protein>
    <submittedName>
        <fullName evidence="2">Uncharacterized protein</fullName>
    </submittedName>
</protein>
<feature type="compositionally biased region" description="Polar residues" evidence="1">
    <location>
        <begin position="87"/>
        <end position="122"/>
    </location>
</feature>
<accession>A0A5J4WGS5</accession>